<evidence type="ECO:0000313" key="2">
    <source>
        <dbReference type="EMBL" id="KAK4019230.1"/>
    </source>
</evidence>
<feature type="region of interest" description="Disordered" evidence="1">
    <location>
        <begin position="55"/>
        <end position="95"/>
    </location>
</feature>
<sequence>MIEFLWLRLKGGCRIEYIYRIDEVDKSFDVQEKPCCSENAPAVAVISDAFPSDGGKLRKLSSDSIYSLRHHPNSGRRRDPPTASSTHHQTELFYR</sequence>
<proteinExistence type="predicted"/>
<dbReference type="EMBL" id="JAOYFB010000036">
    <property type="protein sequence ID" value="KAK4019230.1"/>
    <property type="molecule type" value="Genomic_DNA"/>
</dbReference>
<accession>A0ABR0A264</accession>
<reference evidence="2 3" key="1">
    <citation type="journal article" date="2023" name="Nucleic Acids Res.">
        <title>The hologenome of Daphnia magna reveals possible DNA methylation and microbiome-mediated evolution of the host genome.</title>
        <authorList>
            <person name="Chaturvedi A."/>
            <person name="Li X."/>
            <person name="Dhandapani V."/>
            <person name="Marshall H."/>
            <person name="Kissane S."/>
            <person name="Cuenca-Cambronero M."/>
            <person name="Asole G."/>
            <person name="Calvet F."/>
            <person name="Ruiz-Romero M."/>
            <person name="Marangio P."/>
            <person name="Guigo R."/>
            <person name="Rago D."/>
            <person name="Mirbahai L."/>
            <person name="Eastwood N."/>
            <person name="Colbourne J.K."/>
            <person name="Zhou J."/>
            <person name="Mallon E."/>
            <person name="Orsini L."/>
        </authorList>
    </citation>
    <scope>NUCLEOTIDE SEQUENCE [LARGE SCALE GENOMIC DNA]</scope>
    <source>
        <strain evidence="2">LRV0_1</strain>
    </source>
</reference>
<name>A0ABR0A264_9CRUS</name>
<organism evidence="2 3">
    <name type="scientific">Daphnia magna</name>
    <dbReference type="NCBI Taxonomy" id="35525"/>
    <lineage>
        <taxon>Eukaryota</taxon>
        <taxon>Metazoa</taxon>
        <taxon>Ecdysozoa</taxon>
        <taxon>Arthropoda</taxon>
        <taxon>Crustacea</taxon>
        <taxon>Branchiopoda</taxon>
        <taxon>Diplostraca</taxon>
        <taxon>Cladocera</taxon>
        <taxon>Anomopoda</taxon>
        <taxon>Daphniidae</taxon>
        <taxon>Daphnia</taxon>
    </lineage>
</organism>
<protein>
    <submittedName>
        <fullName evidence="2">Uncharacterized protein</fullName>
    </submittedName>
</protein>
<evidence type="ECO:0000256" key="1">
    <source>
        <dbReference type="SAM" id="MobiDB-lite"/>
    </source>
</evidence>
<gene>
    <name evidence="2" type="ORF">OUZ56_001256</name>
</gene>
<keyword evidence="3" id="KW-1185">Reference proteome</keyword>
<comment type="caution">
    <text evidence="2">The sequence shown here is derived from an EMBL/GenBank/DDBJ whole genome shotgun (WGS) entry which is preliminary data.</text>
</comment>
<evidence type="ECO:0000313" key="3">
    <source>
        <dbReference type="Proteomes" id="UP001234178"/>
    </source>
</evidence>
<dbReference type="Proteomes" id="UP001234178">
    <property type="component" value="Unassembled WGS sequence"/>
</dbReference>